<keyword evidence="4" id="KW-1185">Reference proteome</keyword>
<evidence type="ECO:0000256" key="1">
    <source>
        <dbReference type="SAM" id="MobiDB-lite"/>
    </source>
</evidence>
<dbReference type="Proteomes" id="UP000565724">
    <property type="component" value="Unassembled WGS sequence"/>
</dbReference>
<gene>
    <name evidence="3" type="ORF">HP550_18160</name>
</gene>
<dbReference type="EMBL" id="JABMCI010000070">
    <property type="protein sequence ID" value="NUU19177.1"/>
    <property type="molecule type" value="Genomic_DNA"/>
</dbReference>
<evidence type="ECO:0000256" key="2">
    <source>
        <dbReference type="SAM" id="Phobius"/>
    </source>
</evidence>
<feature type="region of interest" description="Disordered" evidence="1">
    <location>
        <begin position="71"/>
        <end position="174"/>
    </location>
</feature>
<comment type="caution">
    <text evidence="3">The sequence shown here is derived from an EMBL/GenBank/DDBJ whole genome shotgun (WGS) entry which is preliminary data.</text>
</comment>
<feature type="transmembrane region" description="Helical" evidence="2">
    <location>
        <begin position="26"/>
        <end position="47"/>
    </location>
</feature>
<organism evidence="3 4">
    <name type="scientific">Cellulomonas humilata</name>
    <dbReference type="NCBI Taxonomy" id="144055"/>
    <lineage>
        <taxon>Bacteria</taxon>
        <taxon>Bacillati</taxon>
        <taxon>Actinomycetota</taxon>
        <taxon>Actinomycetes</taxon>
        <taxon>Micrococcales</taxon>
        <taxon>Cellulomonadaceae</taxon>
        <taxon>Cellulomonas</taxon>
    </lineage>
</organism>
<protein>
    <submittedName>
        <fullName evidence="3">Uncharacterized protein</fullName>
    </submittedName>
</protein>
<dbReference type="AlphaFoldDB" id="A0A7Y6DZI9"/>
<accession>A0A7Y6DZI9</accession>
<evidence type="ECO:0000313" key="3">
    <source>
        <dbReference type="EMBL" id="NUU19177.1"/>
    </source>
</evidence>
<dbReference type="RefSeq" id="WP_175349083.1">
    <property type="nucleotide sequence ID" value="NZ_JABMCI010000070.1"/>
</dbReference>
<reference evidence="3 4" key="1">
    <citation type="submission" date="2020-05" db="EMBL/GenBank/DDBJ databases">
        <title>Genome Sequencing of Type Strains.</title>
        <authorList>
            <person name="Lemaire J.F."/>
            <person name="Inderbitzin P."/>
            <person name="Gregorio O.A."/>
            <person name="Collins S.B."/>
            <person name="Wespe N."/>
            <person name="Knight-Connoni V."/>
        </authorList>
    </citation>
    <scope>NUCLEOTIDE SEQUENCE [LARGE SCALE GENOMIC DNA]</scope>
    <source>
        <strain evidence="3 4">ATCC 25174</strain>
    </source>
</reference>
<feature type="compositionally biased region" description="Low complexity" evidence="1">
    <location>
        <begin position="71"/>
        <end position="135"/>
    </location>
</feature>
<evidence type="ECO:0000313" key="4">
    <source>
        <dbReference type="Proteomes" id="UP000565724"/>
    </source>
</evidence>
<keyword evidence="2" id="KW-0472">Membrane</keyword>
<name>A0A7Y6DZI9_9CELL</name>
<keyword evidence="2" id="KW-0812">Transmembrane</keyword>
<sequence length="174" mass="17092">MSGLSGTPRAVFVDPSGRRGRTVRRVMWTLGLLVGLYCALVVVALVLPVGMSRLAVPGLGPLLPGPVAPALADPGSDSAPLAPLTTPSATPSTTPSTTPAARVSPTQATVPAATTEPAPAVVEVPVATPTPTAAPGRSAEAPGQSADAPGNDPTAKPVPASTHAAVPTPRPTKG</sequence>
<proteinExistence type="predicted"/>
<keyword evidence="2" id="KW-1133">Transmembrane helix</keyword>